<gene>
    <name evidence="2" type="ORF">V8G54_035981</name>
</gene>
<evidence type="ECO:0000313" key="2">
    <source>
        <dbReference type="EMBL" id="WVY90467.1"/>
    </source>
</evidence>
<proteinExistence type="predicted"/>
<dbReference type="AlphaFoldDB" id="A0AAQ3MGA4"/>
<evidence type="ECO:0000256" key="1">
    <source>
        <dbReference type="SAM" id="MobiDB-lite"/>
    </source>
</evidence>
<keyword evidence="3" id="KW-1185">Reference proteome</keyword>
<reference evidence="2 3" key="1">
    <citation type="journal article" date="2023" name="Life. Sci Alliance">
        <title>Evolutionary insights into 3D genome organization and epigenetic landscape of Vigna mungo.</title>
        <authorList>
            <person name="Junaid A."/>
            <person name="Singh B."/>
            <person name="Bhatia S."/>
        </authorList>
    </citation>
    <scope>NUCLEOTIDE SEQUENCE [LARGE SCALE GENOMIC DNA]</scope>
    <source>
        <strain evidence="2">Urdbean</strain>
    </source>
</reference>
<dbReference type="EMBL" id="CP144690">
    <property type="protein sequence ID" value="WVY90467.1"/>
    <property type="molecule type" value="Genomic_DNA"/>
</dbReference>
<dbReference type="Proteomes" id="UP001374535">
    <property type="component" value="Chromosome 11"/>
</dbReference>
<feature type="compositionally biased region" description="Low complexity" evidence="1">
    <location>
        <begin position="48"/>
        <end position="62"/>
    </location>
</feature>
<evidence type="ECO:0000313" key="3">
    <source>
        <dbReference type="Proteomes" id="UP001374535"/>
    </source>
</evidence>
<accession>A0AAQ3MGA4</accession>
<protein>
    <submittedName>
        <fullName evidence="2">Uncharacterized protein</fullName>
    </submittedName>
</protein>
<name>A0AAQ3MGA4_VIGMU</name>
<feature type="region of interest" description="Disordered" evidence="1">
    <location>
        <begin position="48"/>
        <end position="69"/>
    </location>
</feature>
<sequence length="192" mass="21368">MLHDGEGKPLFKASTLVFFLSLRGSRSSKLRLVDHFSSNKLAAISALSTESNPSTSPSSRSPPLKDLDTSPRIRERRDLVLPTALACAFELSTESKFQLMDLKCLLPLCGMIPLLSLVLSLSPSTIDSPSCSSCVTPWRKTTSPLRFKYKWKSGSTPLTLTRTFTFSFSFQSMWNFPNLTYQGEDLKLPSFC</sequence>
<organism evidence="2 3">
    <name type="scientific">Vigna mungo</name>
    <name type="common">Black gram</name>
    <name type="synonym">Phaseolus mungo</name>
    <dbReference type="NCBI Taxonomy" id="3915"/>
    <lineage>
        <taxon>Eukaryota</taxon>
        <taxon>Viridiplantae</taxon>
        <taxon>Streptophyta</taxon>
        <taxon>Embryophyta</taxon>
        <taxon>Tracheophyta</taxon>
        <taxon>Spermatophyta</taxon>
        <taxon>Magnoliopsida</taxon>
        <taxon>eudicotyledons</taxon>
        <taxon>Gunneridae</taxon>
        <taxon>Pentapetalae</taxon>
        <taxon>rosids</taxon>
        <taxon>fabids</taxon>
        <taxon>Fabales</taxon>
        <taxon>Fabaceae</taxon>
        <taxon>Papilionoideae</taxon>
        <taxon>50 kb inversion clade</taxon>
        <taxon>NPAAA clade</taxon>
        <taxon>indigoferoid/millettioid clade</taxon>
        <taxon>Phaseoleae</taxon>
        <taxon>Vigna</taxon>
    </lineage>
</organism>